<keyword evidence="2" id="KW-0597">Phosphoprotein</keyword>
<dbReference type="InterPro" id="IPR011011">
    <property type="entry name" value="Znf_FYVE_PHD"/>
</dbReference>
<feature type="domain" description="Bromo" evidence="13">
    <location>
        <begin position="526"/>
        <end position="596"/>
    </location>
</feature>
<evidence type="ECO:0000256" key="9">
    <source>
        <dbReference type="ARBA" id="ARBA00023242"/>
    </source>
</evidence>
<dbReference type="Gene3D" id="1.20.920.10">
    <property type="entry name" value="Bromodomain-like"/>
    <property type="match status" value="1"/>
</dbReference>
<evidence type="ECO:0000256" key="1">
    <source>
        <dbReference type="ARBA" id="ARBA00004123"/>
    </source>
</evidence>
<keyword evidence="5 11" id="KW-0863">Zinc-finger</keyword>
<dbReference type="SUPFAM" id="SSF57903">
    <property type="entry name" value="FYVE/PHD zinc finger"/>
    <property type="match status" value="1"/>
</dbReference>
<comment type="subcellular location">
    <subcellularLocation>
        <location evidence="1">Nucleus</location>
    </subcellularLocation>
</comment>
<keyword evidence="7" id="KW-0007">Acetylation</keyword>
<keyword evidence="9" id="KW-0539">Nucleus</keyword>
<feature type="compositionally biased region" description="Basic residues" evidence="12">
    <location>
        <begin position="731"/>
        <end position="740"/>
    </location>
</feature>
<evidence type="ECO:0000256" key="11">
    <source>
        <dbReference type="PROSITE-ProRule" id="PRU00146"/>
    </source>
</evidence>
<dbReference type="Pfam" id="PF10513">
    <property type="entry name" value="EPL1"/>
    <property type="match status" value="1"/>
</dbReference>
<feature type="domain" description="PWWP" evidence="15">
    <location>
        <begin position="790"/>
        <end position="851"/>
    </location>
</feature>
<dbReference type="PROSITE" id="PS00633">
    <property type="entry name" value="BROMODOMAIN_1"/>
    <property type="match status" value="1"/>
</dbReference>
<dbReference type="Proteomes" id="UP001150569">
    <property type="component" value="Unassembled WGS sequence"/>
</dbReference>
<dbReference type="PROSITE" id="PS51805">
    <property type="entry name" value="EPHD"/>
    <property type="match status" value="1"/>
</dbReference>
<evidence type="ECO:0000259" key="13">
    <source>
        <dbReference type="PROSITE" id="PS50014"/>
    </source>
</evidence>
<evidence type="ECO:0008006" key="19">
    <source>
        <dbReference type="Google" id="ProtNLM"/>
    </source>
</evidence>
<keyword evidence="3" id="KW-0479">Metal-binding</keyword>
<dbReference type="InterPro" id="IPR019787">
    <property type="entry name" value="Znf_PHD-finger"/>
</dbReference>
<evidence type="ECO:0000256" key="10">
    <source>
        <dbReference type="PROSITE-ProRule" id="PRU00035"/>
    </source>
</evidence>
<feature type="compositionally biased region" description="Basic and acidic residues" evidence="12">
    <location>
        <begin position="660"/>
        <end position="670"/>
    </location>
</feature>
<dbReference type="InterPro" id="IPR034732">
    <property type="entry name" value="EPHD"/>
</dbReference>
<name>A0A9W8DLR8_9FUNG</name>
<dbReference type="AlphaFoldDB" id="A0A9W8DLR8"/>
<dbReference type="CDD" id="cd15492">
    <property type="entry name" value="PHD_BRPF_JADE_like"/>
    <property type="match status" value="1"/>
</dbReference>
<dbReference type="InterPro" id="IPR000313">
    <property type="entry name" value="PWWP_dom"/>
</dbReference>
<evidence type="ECO:0000313" key="17">
    <source>
        <dbReference type="EMBL" id="KAJ1909109.1"/>
    </source>
</evidence>
<dbReference type="InterPro" id="IPR013083">
    <property type="entry name" value="Znf_RING/FYVE/PHD"/>
</dbReference>
<keyword evidence="6" id="KW-0862">Zinc</keyword>
<gene>
    <name evidence="17" type="ORF">IWQ60_011355</name>
</gene>
<dbReference type="InterPro" id="IPR019786">
    <property type="entry name" value="Zinc_finger_PHD-type_CS"/>
</dbReference>
<dbReference type="GO" id="GO:0005634">
    <property type="term" value="C:nucleus"/>
    <property type="evidence" value="ECO:0007669"/>
    <property type="project" value="UniProtKB-SubCell"/>
</dbReference>
<dbReference type="OrthoDB" id="20839at2759"/>
<dbReference type="SMART" id="SM00293">
    <property type="entry name" value="PWWP"/>
    <property type="match status" value="1"/>
</dbReference>
<dbReference type="PROSITE" id="PS01359">
    <property type="entry name" value="ZF_PHD_1"/>
    <property type="match status" value="1"/>
</dbReference>
<feature type="compositionally biased region" description="Polar residues" evidence="12">
    <location>
        <begin position="748"/>
        <end position="762"/>
    </location>
</feature>
<proteinExistence type="predicted"/>
<evidence type="ECO:0000259" key="14">
    <source>
        <dbReference type="PROSITE" id="PS50016"/>
    </source>
</evidence>
<organism evidence="17 18">
    <name type="scientific">Tieghemiomyces parasiticus</name>
    <dbReference type="NCBI Taxonomy" id="78921"/>
    <lineage>
        <taxon>Eukaryota</taxon>
        <taxon>Fungi</taxon>
        <taxon>Fungi incertae sedis</taxon>
        <taxon>Zoopagomycota</taxon>
        <taxon>Kickxellomycotina</taxon>
        <taxon>Dimargaritomycetes</taxon>
        <taxon>Dimargaritales</taxon>
        <taxon>Dimargaritaceae</taxon>
        <taxon>Tieghemiomyces</taxon>
    </lineage>
</organism>
<dbReference type="Pfam" id="PF13831">
    <property type="entry name" value="PHD_2"/>
    <property type="match status" value="1"/>
</dbReference>
<evidence type="ECO:0000313" key="18">
    <source>
        <dbReference type="Proteomes" id="UP001150569"/>
    </source>
</evidence>
<dbReference type="PANTHER" id="PTHR13793">
    <property type="entry name" value="PHD FINGER PROTEINS"/>
    <property type="match status" value="1"/>
</dbReference>
<keyword evidence="18" id="KW-1185">Reference proteome</keyword>
<evidence type="ECO:0000256" key="2">
    <source>
        <dbReference type="ARBA" id="ARBA00022553"/>
    </source>
</evidence>
<dbReference type="GO" id="GO:0006357">
    <property type="term" value="P:regulation of transcription by RNA polymerase II"/>
    <property type="evidence" value="ECO:0007669"/>
    <property type="project" value="TreeGrafter"/>
</dbReference>
<dbReference type="EMBL" id="JANBPT010001262">
    <property type="protein sequence ID" value="KAJ1909109.1"/>
    <property type="molecule type" value="Genomic_DNA"/>
</dbReference>
<evidence type="ECO:0000256" key="4">
    <source>
        <dbReference type="ARBA" id="ARBA00022737"/>
    </source>
</evidence>
<dbReference type="Pfam" id="PF00439">
    <property type="entry name" value="Bromodomain"/>
    <property type="match status" value="1"/>
</dbReference>
<feature type="region of interest" description="Disordered" evidence="12">
    <location>
        <begin position="623"/>
        <end position="774"/>
    </location>
</feature>
<dbReference type="PROSITE" id="PS50014">
    <property type="entry name" value="BROMODOMAIN_2"/>
    <property type="match status" value="1"/>
</dbReference>
<reference evidence="17" key="1">
    <citation type="submission" date="2022-07" db="EMBL/GenBank/DDBJ databases">
        <title>Phylogenomic reconstructions and comparative analyses of Kickxellomycotina fungi.</title>
        <authorList>
            <person name="Reynolds N.K."/>
            <person name="Stajich J.E."/>
            <person name="Barry K."/>
            <person name="Grigoriev I.V."/>
            <person name="Crous P."/>
            <person name="Smith M.E."/>
        </authorList>
    </citation>
    <scope>NUCLEOTIDE SEQUENCE</scope>
    <source>
        <strain evidence="17">RSA 861</strain>
    </source>
</reference>
<dbReference type="InterPro" id="IPR001487">
    <property type="entry name" value="Bromodomain"/>
</dbReference>
<dbReference type="SMART" id="SM00249">
    <property type="entry name" value="PHD"/>
    <property type="match status" value="2"/>
</dbReference>
<dbReference type="FunFam" id="3.30.40.10:FF:000008">
    <property type="entry name" value="Bromodomain containing 1, isoform CRA_a"/>
    <property type="match status" value="1"/>
</dbReference>
<dbReference type="Gene3D" id="3.30.40.10">
    <property type="entry name" value="Zinc/RING finger domain, C3HC4 (zinc finger)"/>
    <property type="match status" value="2"/>
</dbReference>
<dbReference type="SUPFAM" id="SSF63748">
    <property type="entry name" value="Tudor/PWWP/MBT"/>
    <property type="match status" value="1"/>
</dbReference>
<evidence type="ECO:0000259" key="15">
    <source>
        <dbReference type="PROSITE" id="PS50812"/>
    </source>
</evidence>
<comment type="caution">
    <text evidence="17">The sequence shown here is derived from an EMBL/GenBank/DDBJ whole genome shotgun (WGS) entry which is preliminary data.</text>
</comment>
<evidence type="ECO:0000256" key="5">
    <source>
        <dbReference type="ARBA" id="ARBA00022771"/>
    </source>
</evidence>
<dbReference type="GO" id="GO:0008270">
    <property type="term" value="F:zinc ion binding"/>
    <property type="evidence" value="ECO:0007669"/>
    <property type="project" value="UniProtKB-KW"/>
</dbReference>
<sequence>MVDPPPAHGAPAGTDKPREERRYTEFFPDLDPATAYPVVTALATAPASPALIPRRALAALPVARFRLIDVNAVLGPPDEDWDVFKRPDSHYIRNAQLTEADLAHRVEYDMDEEDRAWLDLINAQRARSSLNPIPTNLFETLIDCLEKEWFDLTKTIQRTRAEQEHAALPAEDAACNICGEEECENSNAIVFCDGCNLAVHQDCYGVPYIPEGQWLCRRCMISPETHVPCLFCPYTDGAFKKTTMNKWAHLLCALWIPEVTVANPVYMEPIDHVDRVPKSRWRLTCTICKRRKGACIQCSNKACYTAYHVTCARKARLYLKVKPHRSTGEPTFRSYCDRHAPADHVEPPDWSHAATTLERSDAELALQAERSAALAALLTPATSADTPAFRHYNALAPVIPEYLAGRLRMPAGRAAVQQGRVFVTQLARYWSLKRRSRRGAPLIKRLHLEPWTASATQQKAAELESERQFQILQRVRKDLERIRMLVELVRKREREKLKRFRLQREYVEGFIYPLARVLWPVLHALQDADARGFFAEPVSALLVPDYRDVIADPMDLGTMGQRLAHYEYRSLDDFEADARRVIRNAQTYNRPDTPYYRAAARLRRVLEDRMRLARAQYRELPLTSTGTPLVPPSPLIFNATPQLEPRPVDDHRAPLSARPAEARTEGERPRSRSMGTQPTGSEPPPPPASTSPATPEPAGLRRVATPVSRQQRELNRLHTDATSADSPAAGRGRRTASRKRSFQEIAVATSTPPRSATDQASVASDGPATPQTPAVVVRQRGTTAPPGFRPGDIVWAKIPAFPWFPADVVNPRGREVPTDVAHLSHGPEDRLIRFYDRDLGAKRSFAWVDLEHLKHLGWDAVQDERFVKAGKRRPSKHQKAFVAAYAAVQKLLQDRGELPAPS</sequence>
<evidence type="ECO:0000256" key="7">
    <source>
        <dbReference type="ARBA" id="ARBA00022990"/>
    </source>
</evidence>
<dbReference type="GO" id="GO:0006325">
    <property type="term" value="P:chromatin organization"/>
    <property type="evidence" value="ECO:0007669"/>
    <property type="project" value="UniProtKB-ARBA"/>
</dbReference>
<feature type="region of interest" description="Disordered" evidence="12">
    <location>
        <begin position="1"/>
        <end position="21"/>
    </location>
</feature>
<dbReference type="PROSITE" id="PS50812">
    <property type="entry name" value="PWWP"/>
    <property type="match status" value="1"/>
</dbReference>
<accession>A0A9W8DLR8</accession>
<dbReference type="SUPFAM" id="SSF47370">
    <property type="entry name" value="Bromodomain"/>
    <property type="match status" value="1"/>
</dbReference>
<feature type="domain" description="PHD-type" evidence="16">
    <location>
        <begin position="226"/>
        <end position="340"/>
    </location>
</feature>
<feature type="compositionally biased region" description="Basic and acidic residues" evidence="12">
    <location>
        <begin position="710"/>
        <end position="719"/>
    </location>
</feature>
<dbReference type="InterPro" id="IPR036427">
    <property type="entry name" value="Bromodomain-like_sf"/>
</dbReference>
<evidence type="ECO:0000256" key="12">
    <source>
        <dbReference type="SAM" id="MobiDB-lite"/>
    </source>
</evidence>
<feature type="domain" description="PHD-type" evidence="14">
    <location>
        <begin position="172"/>
        <end position="222"/>
    </location>
</feature>
<dbReference type="PRINTS" id="PR00503">
    <property type="entry name" value="BROMODOMAIN"/>
</dbReference>
<protein>
    <recommendedName>
        <fullName evidence="19">Peregrin</fullName>
    </recommendedName>
</protein>
<dbReference type="Gene3D" id="2.30.30.140">
    <property type="match status" value="1"/>
</dbReference>
<dbReference type="Pfam" id="PF13832">
    <property type="entry name" value="zf-HC5HC2H_2"/>
    <property type="match status" value="1"/>
</dbReference>
<dbReference type="InterPro" id="IPR001965">
    <property type="entry name" value="Znf_PHD"/>
</dbReference>
<evidence type="ECO:0000259" key="16">
    <source>
        <dbReference type="PROSITE" id="PS51805"/>
    </source>
</evidence>
<keyword evidence="8 10" id="KW-0103">Bromodomain</keyword>
<dbReference type="PANTHER" id="PTHR13793:SF107">
    <property type="entry name" value="BROMODOMAIN-CONTAINING PROTEIN HOMOLOG"/>
    <property type="match status" value="1"/>
</dbReference>
<dbReference type="InterPro" id="IPR018359">
    <property type="entry name" value="Bromodomain_CS"/>
</dbReference>
<evidence type="ECO:0000256" key="8">
    <source>
        <dbReference type="ARBA" id="ARBA00023117"/>
    </source>
</evidence>
<evidence type="ECO:0000256" key="3">
    <source>
        <dbReference type="ARBA" id="ARBA00022723"/>
    </source>
</evidence>
<dbReference type="Pfam" id="PF00855">
    <property type="entry name" value="PWWP"/>
    <property type="match status" value="1"/>
</dbReference>
<dbReference type="FunFam" id="3.30.40.10:FF:000007">
    <property type="entry name" value="Bromodomain containing 1, isoform CRA_b"/>
    <property type="match status" value="1"/>
</dbReference>
<evidence type="ECO:0000256" key="6">
    <source>
        <dbReference type="ARBA" id="ARBA00022833"/>
    </source>
</evidence>
<keyword evidence="4" id="KW-0677">Repeat</keyword>
<dbReference type="SMART" id="SM00297">
    <property type="entry name" value="BROMO"/>
    <property type="match status" value="1"/>
</dbReference>
<dbReference type="InterPro" id="IPR050701">
    <property type="entry name" value="Histone_Mod_Regulator"/>
</dbReference>
<dbReference type="InterPro" id="IPR019542">
    <property type="entry name" value="Enhancer_polycomb-like_N"/>
</dbReference>
<dbReference type="PROSITE" id="PS50016">
    <property type="entry name" value="ZF_PHD_2"/>
    <property type="match status" value="1"/>
</dbReference>